<name>A0ABP6RZ52_9PSEU</name>
<feature type="region of interest" description="Disordered" evidence="1">
    <location>
        <begin position="217"/>
        <end position="434"/>
    </location>
</feature>
<sequence length="434" mass="46446">MVDVAEGAGPVERLHNLLLALTGRVDDDAVNSVREMLGIGQLDAAAEFLIGCLLAGRIPVTSTEQYHLRRSLDEAGSPHAPADRLHVVEAVQDEGHRFSENPDQDRTDHDLVDALAPIAGRLHGVRALWCTWRTTPAGVTYGAVPRRVLLAEVGADGSVTAAGYQLLEALRRAGVGCSVDVFTSGMDLPPYHRNALATARRVHLDLAAQVAIPNGAANHARAPRATAGSKAGGGADLPGEPAAGPGRRAEAPVPETASHDSARHDQARPEPVRPEPPRPEPVREQVRPEPAREEKPPARQQPRPEPVAEQPRPNREEAPVAAEQTLRQRPVNPEDLQQDPARQQEQPQQQGGGKNTRVPAAVDAKLTDRERNLLRKLHEELAQREQDRGGPASSGEQQAQPVGNKSGAAQGQDSWNSTMPGSATGGFPPIDNPR</sequence>
<proteinExistence type="predicted"/>
<evidence type="ECO:0000313" key="2">
    <source>
        <dbReference type="EMBL" id="GAA3363802.1"/>
    </source>
</evidence>
<evidence type="ECO:0000256" key="1">
    <source>
        <dbReference type="SAM" id="MobiDB-lite"/>
    </source>
</evidence>
<keyword evidence="3" id="KW-1185">Reference proteome</keyword>
<feature type="compositionally biased region" description="Low complexity" evidence="1">
    <location>
        <begin position="217"/>
        <end position="228"/>
    </location>
</feature>
<dbReference type="Proteomes" id="UP001500483">
    <property type="component" value="Unassembled WGS sequence"/>
</dbReference>
<feature type="compositionally biased region" description="Basic and acidic residues" evidence="1">
    <location>
        <begin position="365"/>
        <end position="388"/>
    </location>
</feature>
<feature type="compositionally biased region" description="Low complexity" evidence="1">
    <location>
        <begin position="338"/>
        <end position="349"/>
    </location>
</feature>
<organism evidence="2 3">
    <name type="scientific">Saccharopolyspora gregorii</name>
    <dbReference type="NCBI Taxonomy" id="33914"/>
    <lineage>
        <taxon>Bacteria</taxon>
        <taxon>Bacillati</taxon>
        <taxon>Actinomycetota</taxon>
        <taxon>Actinomycetes</taxon>
        <taxon>Pseudonocardiales</taxon>
        <taxon>Pseudonocardiaceae</taxon>
        <taxon>Saccharopolyspora</taxon>
    </lineage>
</organism>
<accession>A0ABP6RZ52</accession>
<feature type="compositionally biased region" description="Basic and acidic residues" evidence="1">
    <location>
        <begin position="257"/>
        <end position="297"/>
    </location>
</feature>
<protein>
    <submittedName>
        <fullName evidence="2">Uncharacterized protein</fullName>
    </submittedName>
</protein>
<feature type="compositionally biased region" description="Polar residues" evidence="1">
    <location>
        <begin position="394"/>
        <end position="421"/>
    </location>
</feature>
<dbReference type="RefSeq" id="WP_344930645.1">
    <property type="nucleotide sequence ID" value="NZ_BAAAYK010000038.1"/>
</dbReference>
<gene>
    <name evidence="2" type="ORF">GCM10020366_57150</name>
</gene>
<comment type="caution">
    <text evidence="2">The sequence shown here is derived from an EMBL/GenBank/DDBJ whole genome shotgun (WGS) entry which is preliminary data.</text>
</comment>
<dbReference type="EMBL" id="BAAAYK010000038">
    <property type="protein sequence ID" value="GAA3363802.1"/>
    <property type="molecule type" value="Genomic_DNA"/>
</dbReference>
<reference evidence="3" key="1">
    <citation type="journal article" date="2019" name="Int. J. Syst. Evol. Microbiol.">
        <title>The Global Catalogue of Microorganisms (GCM) 10K type strain sequencing project: providing services to taxonomists for standard genome sequencing and annotation.</title>
        <authorList>
            <consortium name="The Broad Institute Genomics Platform"/>
            <consortium name="The Broad Institute Genome Sequencing Center for Infectious Disease"/>
            <person name="Wu L."/>
            <person name="Ma J."/>
        </authorList>
    </citation>
    <scope>NUCLEOTIDE SEQUENCE [LARGE SCALE GENOMIC DNA]</scope>
    <source>
        <strain evidence="3">JCM 9687</strain>
    </source>
</reference>
<evidence type="ECO:0000313" key="3">
    <source>
        <dbReference type="Proteomes" id="UP001500483"/>
    </source>
</evidence>